<keyword evidence="2" id="KW-0732">Signal</keyword>
<evidence type="ECO:0000256" key="2">
    <source>
        <dbReference type="SAM" id="SignalP"/>
    </source>
</evidence>
<gene>
    <name evidence="3" type="ORF">BCR36DRAFT_62311</name>
</gene>
<dbReference type="Proteomes" id="UP000193719">
    <property type="component" value="Unassembled WGS sequence"/>
</dbReference>
<feature type="chain" id="PRO_5010985600" evidence="2">
    <location>
        <begin position="24"/>
        <end position="282"/>
    </location>
</feature>
<dbReference type="OrthoDB" id="10517478at2759"/>
<evidence type="ECO:0000313" key="3">
    <source>
        <dbReference type="EMBL" id="ORX49965.1"/>
    </source>
</evidence>
<evidence type="ECO:0000313" key="4">
    <source>
        <dbReference type="Proteomes" id="UP000193719"/>
    </source>
</evidence>
<protein>
    <submittedName>
        <fullName evidence="3">Uncharacterized protein</fullName>
    </submittedName>
</protein>
<accession>A0A1Y1V8N8</accession>
<dbReference type="AlphaFoldDB" id="A0A1Y1V8N8"/>
<feature type="compositionally biased region" description="Polar residues" evidence="1">
    <location>
        <begin position="185"/>
        <end position="225"/>
    </location>
</feature>
<reference evidence="3 4" key="1">
    <citation type="submission" date="2016-08" db="EMBL/GenBank/DDBJ databases">
        <title>Genomes of anaerobic fungi encode conserved fungal cellulosomes for biomass hydrolysis.</title>
        <authorList>
            <consortium name="DOE Joint Genome Institute"/>
            <person name="Haitjema C.H."/>
            <person name="Gilmore S.P."/>
            <person name="Henske J.K."/>
            <person name="Solomon K.V."/>
            <person name="De Groot R."/>
            <person name="Kuo A."/>
            <person name="Mondo S.J."/>
            <person name="Salamov A.A."/>
            <person name="Labutti K."/>
            <person name="Zhao Z."/>
            <person name="Chiniquy J."/>
            <person name="Barry K."/>
            <person name="Brewer H.M."/>
            <person name="Purvine S.O."/>
            <person name="Wright A.T."/>
            <person name="Boxma B."/>
            <person name="Van Alen T."/>
            <person name="Hackstein J.H."/>
            <person name="Baker S.E."/>
            <person name="Grigoriev I.V."/>
            <person name="O'Malley M.A."/>
        </authorList>
    </citation>
    <scope>NUCLEOTIDE SEQUENCE [LARGE SCALE GENOMIC DNA]</scope>
    <source>
        <strain evidence="4">finn</strain>
    </source>
</reference>
<name>A0A1Y1V8N8_9FUNG</name>
<comment type="caution">
    <text evidence="3">The sequence shown here is derived from an EMBL/GenBank/DDBJ whole genome shotgun (WGS) entry which is preliminary data.</text>
</comment>
<organism evidence="3 4">
    <name type="scientific">Piromyces finnis</name>
    <dbReference type="NCBI Taxonomy" id="1754191"/>
    <lineage>
        <taxon>Eukaryota</taxon>
        <taxon>Fungi</taxon>
        <taxon>Fungi incertae sedis</taxon>
        <taxon>Chytridiomycota</taxon>
        <taxon>Chytridiomycota incertae sedis</taxon>
        <taxon>Neocallimastigomycetes</taxon>
        <taxon>Neocallimastigales</taxon>
        <taxon>Neocallimastigaceae</taxon>
        <taxon>Piromyces</taxon>
    </lineage>
</organism>
<proteinExistence type="predicted"/>
<feature type="compositionally biased region" description="Low complexity" evidence="1">
    <location>
        <begin position="233"/>
        <end position="248"/>
    </location>
</feature>
<feature type="region of interest" description="Disordered" evidence="1">
    <location>
        <begin position="182"/>
        <end position="252"/>
    </location>
</feature>
<sequence>MKSFIFILTTLSSLGSIINFVNSATDSYLNTYGECNSIPSSEEESQTFCNAIFTSEKCQNYYNNPDKVLNADYDELDIVTIHYHREKAKAVCQADETNKRCPVGQYYIDISTDTSVNENDYILNACHSKVCTEVTNSYVAAKEKYYNLKYPNKIESFSENFKLQYELLTCTDTNAIKNINDKTNEINTSPNVNNKVGTTSNPNSGIAGSNDKIQNNFDSSTNSVSDGGVTNGNIINNNSNENENSSNNKDINVEQSNFGESISYDKKIALLVGFILFNIFFL</sequence>
<feature type="signal peptide" evidence="2">
    <location>
        <begin position="1"/>
        <end position="23"/>
    </location>
</feature>
<reference evidence="3 4" key="2">
    <citation type="submission" date="2016-08" db="EMBL/GenBank/DDBJ databases">
        <title>Pervasive Adenine N6-methylation of Active Genes in Fungi.</title>
        <authorList>
            <consortium name="DOE Joint Genome Institute"/>
            <person name="Mondo S.J."/>
            <person name="Dannebaum R.O."/>
            <person name="Kuo R.C."/>
            <person name="Labutti K."/>
            <person name="Haridas S."/>
            <person name="Kuo A."/>
            <person name="Salamov A."/>
            <person name="Ahrendt S.R."/>
            <person name="Lipzen A."/>
            <person name="Sullivan W."/>
            <person name="Andreopoulos W.B."/>
            <person name="Clum A."/>
            <person name="Lindquist E."/>
            <person name="Daum C."/>
            <person name="Ramamoorthy G.K."/>
            <person name="Gryganskyi A."/>
            <person name="Culley D."/>
            <person name="Magnuson J.K."/>
            <person name="James T.Y."/>
            <person name="O'Malley M.A."/>
            <person name="Stajich J.E."/>
            <person name="Spatafora J.W."/>
            <person name="Visel A."/>
            <person name="Grigoriev I.V."/>
        </authorList>
    </citation>
    <scope>NUCLEOTIDE SEQUENCE [LARGE SCALE GENOMIC DNA]</scope>
    <source>
        <strain evidence="4">finn</strain>
    </source>
</reference>
<keyword evidence="4" id="KW-1185">Reference proteome</keyword>
<evidence type="ECO:0000256" key="1">
    <source>
        <dbReference type="SAM" id="MobiDB-lite"/>
    </source>
</evidence>
<dbReference type="EMBL" id="MCFH01000022">
    <property type="protein sequence ID" value="ORX49965.1"/>
    <property type="molecule type" value="Genomic_DNA"/>
</dbReference>